<proteinExistence type="predicted"/>
<accession>A0A8X6GWU2</accession>
<dbReference type="AlphaFoldDB" id="A0A8X6GWU2"/>
<evidence type="ECO:0000259" key="2">
    <source>
        <dbReference type="Pfam" id="PF18701"/>
    </source>
</evidence>
<dbReference type="Pfam" id="PF18701">
    <property type="entry name" value="DUF5641"/>
    <property type="match status" value="1"/>
</dbReference>
<evidence type="ECO:0000313" key="4">
    <source>
        <dbReference type="Proteomes" id="UP000887116"/>
    </source>
</evidence>
<evidence type="ECO:0000256" key="1">
    <source>
        <dbReference type="SAM" id="MobiDB-lite"/>
    </source>
</evidence>
<name>A0A8X6GWU2_TRICU</name>
<dbReference type="OrthoDB" id="8958038at2759"/>
<feature type="compositionally biased region" description="Polar residues" evidence="1">
    <location>
        <begin position="29"/>
        <end position="77"/>
    </location>
</feature>
<feature type="region of interest" description="Disordered" evidence="1">
    <location>
        <begin position="1"/>
        <end position="105"/>
    </location>
</feature>
<organism evidence="3 4">
    <name type="scientific">Trichonephila clavata</name>
    <name type="common">Joro spider</name>
    <name type="synonym">Nephila clavata</name>
    <dbReference type="NCBI Taxonomy" id="2740835"/>
    <lineage>
        <taxon>Eukaryota</taxon>
        <taxon>Metazoa</taxon>
        <taxon>Ecdysozoa</taxon>
        <taxon>Arthropoda</taxon>
        <taxon>Chelicerata</taxon>
        <taxon>Arachnida</taxon>
        <taxon>Araneae</taxon>
        <taxon>Araneomorphae</taxon>
        <taxon>Entelegynae</taxon>
        <taxon>Araneoidea</taxon>
        <taxon>Nephilidae</taxon>
        <taxon>Trichonephila</taxon>
    </lineage>
</organism>
<keyword evidence="4" id="KW-1185">Reference proteome</keyword>
<gene>
    <name evidence="3" type="ORF">TNCT_183621</name>
</gene>
<sequence>MTKEPIPRSLPSGPRTRKMTRTEAADDSQVLSGRSSPGPSQRAESNAESQVRFGRSSQFPYQGAASNIERQAMSEKSSLFPPRGAKDKDRQVLPGRSSPYQPRSRRHVIERQEPYRPLTVGDVVVLENNSKNRTLWSLARIIELIPGKDGHVRVVRVRTETGELVRPVQRLYNLEQLEPEINLPKEQTDSVIRTKSGRKVISPERLTYA</sequence>
<dbReference type="InterPro" id="IPR040676">
    <property type="entry name" value="DUF5641"/>
</dbReference>
<dbReference type="EMBL" id="BMAO01026821">
    <property type="protein sequence ID" value="GFR12692.1"/>
    <property type="molecule type" value="Genomic_DNA"/>
</dbReference>
<feature type="domain" description="DUF5641" evidence="2">
    <location>
        <begin position="114"/>
        <end position="173"/>
    </location>
</feature>
<evidence type="ECO:0000313" key="3">
    <source>
        <dbReference type="EMBL" id="GFR12692.1"/>
    </source>
</evidence>
<protein>
    <recommendedName>
        <fullName evidence="2">DUF5641 domain-containing protein</fullName>
    </recommendedName>
</protein>
<reference evidence="3" key="1">
    <citation type="submission" date="2020-07" db="EMBL/GenBank/DDBJ databases">
        <title>Multicomponent nature underlies the extraordinary mechanical properties of spider dragline silk.</title>
        <authorList>
            <person name="Kono N."/>
            <person name="Nakamura H."/>
            <person name="Mori M."/>
            <person name="Yoshida Y."/>
            <person name="Ohtoshi R."/>
            <person name="Malay A.D."/>
            <person name="Moran D.A.P."/>
            <person name="Tomita M."/>
            <person name="Numata K."/>
            <person name="Arakawa K."/>
        </authorList>
    </citation>
    <scope>NUCLEOTIDE SEQUENCE</scope>
</reference>
<dbReference type="Proteomes" id="UP000887116">
    <property type="component" value="Unassembled WGS sequence"/>
</dbReference>
<comment type="caution">
    <text evidence="3">The sequence shown here is derived from an EMBL/GenBank/DDBJ whole genome shotgun (WGS) entry which is preliminary data.</text>
</comment>